<dbReference type="WBParaSite" id="jg5985">
    <property type="protein sequence ID" value="jg5985"/>
    <property type="gene ID" value="jg5985"/>
</dbReference>
<evidence type="ECO:0000313" key="2">
    <source>
        <dbReference type="WBParaSite" id="jg5985"/>
    </source>
</evidence>
<accession>A0A915EG42</accession>
<name>A0A915EG42_9BILA</name>
<sequence length="265" mass="31847">MTEQSIDFSEQTAGLISTINEYDTKVQAIQNKIKKLEQTNEWKLSLESLVRQIASQNLKGEHAKEVIENLVQQYIESHLTHIHWANLNFAFFLHSFIEQFKSMQQLEDAFKNANQEIIDEIKELFPDFELEVRDFDQVEVIIRQFLEQIFDEFSTKKELETFVVRTINHYSQKYIGIPIMKTSLKNIFDTYYLLLQLITEKQWQHTLTTLKNYNEQKRELAENIEKQMQMRQKMLVKIDDWMKIMKNQLDFARRLSDNQKIRNEL</sequence>
<organism evidence="1 2">
    <name type="scientific">Ditylenchus dipsaci</name>
    <dbReference type="NCBI Taxonomy" id="166011"/>
    <lineage>
        <taxon>Eukaryota</taxon>
        <taxon>Metazoa</taxon>
        <taxon>Ecdysozoa</taxon>
        <taxon>Nematoda</taxon>
        <taxon>Chromadorea</taxon>
        <taxon>Rhabditida</taxon>
        <taxon>Tylenchina</taxon>
        <taxon>Tylenchomorpha</taxon>
        <taxon>Sphaerularioidea</taxon>
        <taxon>Anguinidae</taxon>
        <taxon>Anguininae</taxon>
        <taxon>Ditylenchus</taxon>
    </lineage>
</organism>
<proteinExistence type="predicted"/>
<evidence type="ECO:0000313" key="1">
    <source>
        <dbReference type="Proteomes" id="UP000887574"/>
    </source>
</evidence>
<dbReference type="AlphaFoldDB" id="A0A915EG42"/>
<reference evidence="2" key="1">
    <citation type="submission" date="2022-11" db="UniProtKB">
        <authorList>
            <consortium name="WormBaseParasite"/>
        </authorList>
    </citation>
    <scope>IDENTIFICATION</scope>
</reference>
<protein>
    <submittedName>
        <fullName evidence="2">Uncharacterized protein</fullName>
    </submittedName>
</protein>
<keyword evidence="1" id="KW-1185">Reference proteome</keyword>
<dbReference type="Proteomes" id="UP000887574">
    <property type="component" value="Unplaced"/>
</dbReference>